<dbReference type="EMBL" id="JAAKZV010000029">
    <property type="protein sequence ID" value="NGN64220.1"/>
    <property type="molecule type" value="Genomic_DNA"/>
</dbReference>
<keyword evidence="1" id="KW-0812">Transmembrane</keyword>
<dbReference type="RefSeq" id="WP_165235129.1">
    <property type="nucleotide sequence ID" value="NZ_JAAKZV010000029.1"/>
</dbReference>
<dbReference type="AlphaFoldDB" id="A0A6G4TXH3"/>
<feature type="transmembrane region" description="Helical" evidence="1">
    <location>
        <begin position="56"/>
        <end position="78"/>
    </location>
</feature>
<dbReference type="NCBIfam" id="NF033218">
    <property type="entry name" value="anchor_AmaP"/>
    <property type="match status" value="1"/>
</dbReference>
<organism evidence="2 3">
    <name type="scientific">Streptomyces coryli</name>
    <dbReference type="NCBI Taxonomy" id="1128680"/>
    <lineage>
        <taxon>Bacteria</taxon>
        <taxon>Bacillati</taxon>
        <taxon>Actinomycetota</taxon>
        <taxon>Actinomycetes</taxon>
        <taxon>Kitasatosporales</taxon>
        <taxon>Streptomycetaceae</taxon>
        <taxon>Streptomyces</taxon>
    </lineage>
</organism>
<protein>
    <submittedName>
        <fullName evidence="2">Alkaline shock response membrane anchor protein AmaP</fullName>
    </submittedName>
</protein>
<proteinExistence type="predicted"/>
<evidence type="ECO:0000313" key="3">
    <source>
        <dbReference type="Proteomes" id="UP000481583"/>
    </source>
</evidence>
<evidence type="ECO:0000313" key="2">
    <source>
        <dbReference type="EMBL" id="NGN64220.1"/>
    </source>
</evidence>
<keyword evidence="3" id="KW-1185">Reference proteome</keyword>
<dbReference type="Proteomes" id="UP000481583">
    <property type="component" value="Unassembled WGS sequence"/>
</dbReference>
<evidence type="ECO:0000256" key="1">
    <source>
        <dbReference type="SAM" id="Phobius"/>
    </source>
</evidence>
<gene>
    <name evidence="2" type="primary">amaP</name>
    <name evidence="2" type="ORF">G5C51_09935</name>
</gene>
<keyword evidence="1" id="KW-1133">Transmembrane helix</keyword>
<keyword evidence="1" id="KW-0472">Membrane</keyword>
<reference evidence="2 3" key="1">
    <citation type="submission" date="2020-02" db="EMBL/GenBank/DDBJ databases">
        <title>Whole-genome analyses of novel actinobacteria.</title>
        <authorList>
            <person name="Sahin N."/>
        </authorList>
    </citation>
    <scope>NUCLEOTIDE SEQUENCE [LARGE SCALE GENOMIC DNA]</scope>
    <source>
        <strain evidence="2 3">A7024</strain>
    </source>
</reference>
<accession>A0A6G4TXH3</accession>
<name>A0A6G4TXH3_9ACTN</name>
<comment type="caution">
    <text evidence="2">The sequence shown here is derived from an EMBL/GenBank/DDBJ whole genome shotgun (WGS) entry which is preliminary data.</text>
</comment>
<sequence>MLRVINRVVVGLAGAALVALGLGVLLAGLGLPGFLPVDGPDDVLISDADRERVSSYGWWWPTVIAVLSVVVLLGLWWLAAQLRQRRLGEVVIDTGEPESGTGPRALLRGRALEDVLAAEATGIDGVERASVSLLGRRTAPRAHVGLVLGPRASPAATVVALRSRMLREACESTGLPALPTEVRLRAVKHRPERVT</sequence>